<evidence type="ECO:0000313" key="4">
    <source>
        <dbReference type="EMBL" id="GAQ84928.1"/>
    </source>
</evidence>
<keyword evidence="5" id="KW-1185">Reference proteome</keyword>
<dbReference type="Pfam" id="PF12937">
    <property type="entry name" value="F-box-like"/>
    <property type="match status" value="1"/>
</dbReference>
<feature type="region of interest" description="Disordered" evidence="1">
    <location>
        <begin position="38"/>
        <end position="82"/>
    </location>
</feature>
<name>A0A1Y1IA01_KLENI</name>
<evidence type="ECO:0000259" key="2">
    <source>
        <dbReference type="Pfam" id="PF12937"/>
    </source>
</evidence>
<dbReference type="Proteomes" id="UP000054558">
    <property type="component" value="Unassembled WGS sequence"/>
</dbReference>
<feature type="domain" description="F-box/LRR-repeat protein 15-like leucin rich repeat" evidence="3">
    <location>
        <begin position="415"/>
        <end position="589"/>
    </location>
</feature>
<organism evidence="4 5">
    <name type="scientific">Klebsormidium nitens</name>
    <name type="common">Green alga</name>
    <name type="synonym">Ulothrix nitens</name>
    <dbReference type="NCBI Taxonomy" id="105231"/>
    <lineage>
        <taxon>Eukaryota</taxon>
        <taxon>Viridiplantae</taxon>
        <taxon>Streptophyta</taxon>
        <taxon>Klebsormidiophyceae</taxon>
        <taxon>Klebsormidiales</taxon>
        <taxon>Klebsormidiaceae</taxon>
        <taxon>Klebsormidium</taxon>
    </lineage>
</organism>
<feature type="compositionally biased region" description="Acidic residues" evidence="1">
    <location>
        <begin position="66"/>
        <end position="79"/>
    </location>
</feature>
<evidence type="ECO:0000256" key="1">
    <source>
        <dbReference type="SAM" id="MobiDB-lite"/>
    </source>
</evidence>
<dbReference type="SUPFAM" id="SSF81383">
    <property type="entry name" value="F-box domain"/>
    <property type="match status" value="1"/>
</dbReference>
<dbReference type="PANTHER" id="PTHR13318:SF178">
    <property type="entry name" value="OS02G0200900 PROTEIN"/>
    <property type="match status" value="1"/>
</dbReference>
<reference evidence="4 5" key="1">
    <citation type="journal article" date="2014" name="Nat. Commun.">
        <title>Klebsormidium flaccidum genome reveals primary factors for plant terrestrial adaptation.</title>
        <authorList>
            <person name="Hori K."/>
            <person name="Maruyama F."/>
            <person name="Fujisawa T."/>
            <person name="Togashi T."/>
            <person name="Yamamoto N."/>
            <person name="Seo M."/>
            <person name="Sato S."/>
            <person name="Yamada T."/>
            <person name="Mori H."/>
            <person name="Tajima N."/>
            <person name="Moriyama T."/>
            <person name="Ikeuchi M."/>
            <person name="Watanabe M."/>
            <person name="Wada H."/>
            <person name="Kobayashi K."/>
            <person name="Saito M."/>
            <person name="Masuda T."/>
            <person name="Sasaki-Sekimoto Y."/>
            <person name="Mashiguchi K."/>
            <person name="Awai K."/>
            <person name="Shimojima M."/>
            <person name="Masuda S."/>
            <person name="Iwai M."/>
            <person name="Nobusawa T."/>
            <person name="Narise T."/>
            <person name="Kondo S."/>
            <person name="Saito H."/>
            <person name="Sato R."/>
            <person name="Murakawa M."/>
            <person name="Ihara Y."/>
            <person name="Oshima-Yamada Y."/>
            <person name="Ohtaka K."/>
            <person name="Satoh M."/>
            <person name="Sonobe K."/>
            <person name="Ishii M."/>
            <person name="Ohtani R."/>
            <person name="Kanamori-Sato M."/>
            <person name="Honoki R."/>
            <person name="Miyazaki D."/>
            <person name="Mochizuki H."/>
            <person name="Umetsu J."/>
            <person name="Higashi K."/>
            <person name="Shibata D."/>
            <person name="Kamiya Y."/>
            <person name="Sato N."/>
            <person name="Nakamura Y."/>
            <person name="Tabata S."/>
            <person name="Ida S."/>
            <person name="Kurokawa K."/>
            <person name="Ohta H."/>
        </authorList>
    </citation>
    <scope>NUCLEOTIDE SEQUENCE [LARGE SCALE GENOMIC DNA]</scope>
    <source>
        <strain evidence="4 5">NIES-2285</strain>
    </source>
</reference>
<dbReference type="SUPFAM" id="SSF52047">
    <property type="entry name" value="RNI-like"/>
    <property type="match status" value="2"/>
</dbReference>
<dbReference type="InterPro" id="IPR057207">
    <property type="entry name" value="FBXL15_LRR"/>
</dbReference>
<dbReference type="EMBL" id="DF237162">
    <property type="protein sequence ID" value="GAQ84928.1"/>
    <property type="molecule type" value="Genomic_DNA"/>
</dbReference>
<dbReference type="PANTHER" id="PTHR13318">
    <property type="entry name" value="PARTNER OF PAIRED, ISOFORM B-RELATED"/>
    <property type="match status" value="1"/>
</dbReference>
<dbReference type="InterPro" id="IPR001810">
    <property type="entry name" value="F-box_dom"/>
</dbReference>
<gene>
    <name evidence="4" type="ORF">KFL_002130050</name>
</gene>
<dbReference type="InterPro" id="IPR036047">
    <property type="entry name" value="F-box-like_dom_sf"/>
</dbReference>
<dbReference type="Gene3D" id="3.80.10.10">
    <property type="entry name" value="Ribonuclease Inhibitor"/>
    <property type="match status" value="4"/>
</dbReference>
<dbReference type="SMART" id="SM00367">
    <property type="entry name" value="LRR_CC"/>
    <property type="match status" value="14"/>
</dbReference>
<protein>
    <submittedName>
        <fullName evidence="4">Leucine rich repeat proteins</fullName>
    </submittedName>
</protein>
<dbReference type="InterPro" id="IPR006553">
    <property type="entry name" value="Leu-rich_rpt_Cys-con_subtyp"/>
</dbReference>
<feature type="compositionally biased region" description="Polar residues" evidence="1">
    <location>
        <begin position="620"/>
        <end position="630"/>
    </location>
</feature>
<dbReference type="AlphaFoldDB" id="A0A1Y1IA01"/>
<feature type="domain" description="F-box" evidence="2">
    <location>
        <begin position="88"/>
        <end position="119"/>
    </location>
</feature>
<dbReference type="InterPro" id="IPR032675">
    <property type="entry name" value="LRR_dom_sf"/>
</dbReference>
<evidence type="ECO:0000313" key="5">
    <source>
        <dbReference type="Proteomes" id="UP000054558"/>
    </source>
</evidence>
<evidence type="ECO:0000259" key="3">
    <source>
        <dbReference type="Pfam" id="PF25372"/>
    </source>
</evidence>
<feature type="domain" description="F-box/LRR-repeat protein 15-like leucin rich repeat" evidence="3">
    <location>
        <begin position="174"/>
        <end position="388"/>
    </location>
</feature>
<proteinExistence type="predicted"/>
<dbReference type="GO" id="GO:0005737">
    <property type="term" value="C:cytoplasm"/>
    <property type="evidence" value="ECO:0000318"/>
    <property type="project" value="GO_Central"/>
</dbReference>
<dbReference type="Pfam" id="PF25372">
    <property type="entry name" value="DUF7885"/>
    <property type="match status" value="2"/>
</dbReference>
<dbReference type="OMA" id="IRKCCFV"/>
<dbReference type="OrthoDB" id="550575at2759"/>
<sequence length="659" mass="70824">MGQTLSMCSSQAVVRRVEDADLENEDGMFGLRTLVVASEQESSESEEGSSLSYPISSRDSAYETAGSDEEVAETDDSQGDQDLINSMLPNEILWLIFTKLEEPRDWSASAVVCRKWLSLLPSVIACAPSPDDLTLCKKERRRRQALQRQLEERRVILAGPVVSDTRLLALSVGAHGKNRLSKIEFVDCPKITDTGFSALASACKDLRLVSISECGQLSGEAFAAIGHCQGLEVLRLHGAGISDSALGKVAQGCAMLQELSLSDCTAVGNEGLTHVAAGCRRLKRLELSGQSGLTDTGLKAMEIPTLKHLLLKRMRGVTETGLVSFVQGPSSRKLRTLTLSRSPAATDEALSQVARHAVSLRAITLSRCSRVTNKALQEIALRSPSLQHLTLLCCPGIGDQGLEFVLSRRSDTLEKLCVSKCKGVRDGQALALAGPCNSMRVLELSGLPHMTDKCLAAVVRACPNLQEVDCSKSPKVGDVGAMALAQTCSRSLKNVSFRGCSKVTDKSLAALSLCKLKVLVLSGCSISDTGLVGLMRSTCGRNLISLSVSKCVHVTDACLPQLVNNLKNLWSLDIRRCPQITRQGIRLLNTGRFGAKCTILDSHHSSASGCEKAGVECASGMSSPSSQTECRTNRKRSVTAEKPCSRPHSQRASWKILMQ</sequence>
<accession>A0A1Y1IA01</accession>
<feature type="region of interest" description="Disordered" evidence="1">
    <location>
        <begin position="619"/>
        <end position="659"/>
    </location>
</feature>
<dbReference type="STRING" id="105231.A0A1Y1IA01"/>